<dbReference type="GO" id="GO:0003887">
    <property type="term" value="F:DNA-directed DNA polymerase activity"/>
    <property type="evidence" value="ECO:0007669"/>
    <property type="project" value="InterPro"/>
</dbReference>
<dbReference type="PANTHER" id="PTHR11669">
    <property type="entry name" value="REPLICATION FACTOR C / DNA POLYMERASE III GAMMA-TAU SUBUNIT"/>
    <property type="match status" value="1"/>
</dbReference>
<name>B9L1A1_THERP</name>
<sequence>MNATNDLSPSRATPGWPIIGHEGAVRTLARAIESGQVHHAYLLAGPAGIGRTTLAFVFAQALLCEGAAEQRPCGTCRSCQRIARRVHPDVTRIGLDTGAEEAKQVSIDQVRELRASLSLRPLEGAWRVAIVDDAERLSREAADALLKTLEEPPPYAVLVLVAEDAQALPETIRSRCQTIVLQPLPISVVARALEVRGAAPELANRLARETRGRIALAFRLVSDEAARVQREKRVAEVIAAMTEPLAAIGFARRLAEQYRRGRRAEVLSSLQLALELWRDALWLAADPSAPIVHEDARTTLERFARRCGIAGACAGLSATLQALADLEANVQARLALDAAMVTWAEVSRCA</sequence>
<dbReference type="KEGG" id="tro:trd_0002"/>
<dbReference type="STRING" id="309801.trd_0002"/>
<dbReference type="InterPro" id="IPR027417">
    <property type="entry name" value="P-loop_NTPase"/>
</dbReference>
<dbReference type="GO" id="GO:0008408">
    <property type="term" value="F:3'-5' exonuclease activity"/>
    <property type="evidence" value="ECO:0007669"/>
    <property type="project" value="InterPro"/>
</dbReference>
<dbReference type="Proteomes" id="UP000000447">
    <property type="component" value="Chromosome"/>
</dbReference>
<dbReference type="Pfam" id="PF13177">
    <property type="entry name" value="DNA_pol3_delta2"/>
    <property type="match status" value="1"/>
</dbReference>
<keyword evidence="2" id="KW-1185">Reference proteome</keyword>
<dbReference type="PANTHER" id="PTHR11669:SF8">
    <property type="entry name" value="DNA POLYMERASE III SUBUNIT DELTA"/>
    <property type="match status" value="1"/>
</dbReference>
<dbReference type="EMBL" id="CP001275">
    <property type="protein sequence ID" value="ACM06107.1"/>
    <property type="molecule type" value="Genomic_DNA"/>
</dbReference>
<organism evidence="1 2">
    <name type="scientific">Thermomicrobium roseum (strain ATCC 27502 / DSM 5159 / P-2)</name>
    <dbReference type="NCBI Taxonomy" id="309801"/>
    <lineage>
        <taxon>Bacteria</taxon>
        <taxon>Pseudomonadati</taxon>
        <taxon>Thermomicrobiota</taxon>
        <taxon>Thermomicrobia</taxon>
        <taxon>Thermomicrobiales</taxon>
        <taxon>Thermomicrobiaceae</taxon>
        <taxon>Thermomicrobium</taxon>
    </lineage>
</organism>
<dbReference type="HOGENOM" id="CLU_006229_4_0_0"/>
<dbReference type="SUPFAM" id="SSF52540">
    <property type="entry name" value="P-loop containing nucleoside triphosphate hydrolases"/>
    <property type="match status" value="1"/>
</dbReference>
<protein>
    <submittedName>
        <fullName evidence="1">DNA polymerase III tau and gamma subunits</fullName>
    </submittedName>
</protein>
<dbReference type="NCBIfam" id="TIGR00678">
    <property type="entry name" value="holB"/>
    <property type="match status" value="1"/>
</dbReference>
<dbReference type="Gene3D" id="3.40.50.300">
    <property type="entry name" value="P-loop containing nucleotide triphosphate hydrolases"/>
    <property type="match status" value="1"/>
</dbReference>
<dbReference type="AlphaFoldDB" id="B9L1A1"/>
<reference evidence="1 2" key="1">
    <citation type="journal article" date="2009" name="PLoS ONE">
        <title>Complete genome sequence of the aerobic CO-oxidizing thermophile Thermomicrobium roseum.</title>
        <authorList>
            <person name="Wu D."/>
            <person name="Raymond J."/>
            <person name="Wu M."/>
            <person name="Chatterji S."/>
            <person name="Ren Q."/>
            <person name="Graham J.E."/>
            <person name="Bryant D.A."/>
            <person name="Robb F."/>
            <person name="Colman A."/>
            <person name="Tallon L.J."/>
            <person name="Badger J.H."/>
            <person name="Madupu R."/>
            <person name="Ward N.L."/>
            <person name="Eisen J.A."/>
        </authorList>
    </citation>
    <scope>NUCLEOTIDE SEQUENCE [LARGE SCALE GENOMIC DNA]</scope>
    <source>
        <strain evidence="2">ATCC 27502 / DSM 5159 / P-2</strain>
    </source>
</reference>
<accession>B9L1A1</accession>
<dbReference type="RefSeq" id="WP_012641417.1">
    <property type="nucleotide sequence ID" value="NC_011959.1"/>
</dbReference>
<dbReference type="OrthoDB" id="9810148at2"/>
<evidence type="ECO:0000313" key="2">
    <source>
        <dbReference type="Proteomes" id="UP000000447"/>
    </source>
</evidence>
<dbReference type="InterPro" id="IPR004622">
    <property type="entry name" value="DNA_pol_HolB"/>
</dbReference>
<evidence type="ECO:0000313" key="1">
    <source>
        <dbReference type="EMBL" id="ACM06107.1"/>
    </source>
</evidence>
<dbReference type="GO" id="GO:0006261">
    <property type="term" value="P:DNA-templated DNA replication"/>
    <property type="evidence" value="ECO:0007669"/>
    <property type="project" value="TreeGrafter"/>
</dbReference>
<dbReference type="eggNOG" id="COG2812">
    <property type="taxonomic scope" value="Bacteria"/>
</dbReference>
<gene>
    <name evidence="1" type="ordered locus">trd_0002</name>
</gene>
<dbReference type="InterPro" id="IPR050238">
    <property type="entry name" value="DNA_Rep/Repair_Clamp_Loader"/>
</dbReference>
<dbReference type="CDD" id="cd00009">
    <property type="entry name" value="AAA"/>
    <property type="match status" value="1"/>
</dbReference>
<proteinExistence type="predicted"/>